<evidence type="ECO:0008006" key="3">
    <source>
        <dbReference type="Google" id="ProtNLM"/>
    </source>
</evidence>
<dbReference type="InterPro" id="IPR027417">
    <property type="entry name" value="P-loop_NTPase"/>
</dbReference>
<dbReference type="Gene3D" id="3.40.50.300">
    <property type="entry name" value="P-loop containing nucleotide triphosphate hydrolases"/>
    <property type="match status" value="1"/>
</dbReference>
<reference evidence="1 2" key="1">
    <citation type="submission" date="2020-08" db="EMBL/GenBank/DDBJ databases">
        <title>Sequencing the genomes of 1000 actinobacteria strains.</title>
        <authorList>
            <person name="Klenk H.-P."/>
        </authorList>
    </citation>
    <scope>NUCLEOTIDE SEQUENCE [LARGE SCALE GENOMIC DNA]</scope>
    <source>
        <strain evidence="1 2">DSM 43675</strain>
    </source>
</reference>
<name>A0A7X0KZZ8_9ACTN</name>
<organism evidence="1 2">
    <name type="scientific">Actinomadura coerulea</name>
    <dbReference type="NCBI Taxonomy" id="46159"/>
    <lineage>
        <taxon>Bacteria</taxon>
        <taxon>Bacillati</taxon>
        <taxon>Actinomycetota</taxon>
        <taxon>Actinomycetes</taxon>
        <taxon>Streptosporangiales</taxon>
        <taxon>Thermomonosporaceae</taxon>
        <taxon>Actinomadura</taxon>
    </lineage>
</organism>
<protein>
    <recommendedName>
        <fullName evidence="3">Uridine kinase</fullName>
    </recommendedName>
</protein>
<comment type="caution">
    <text evidence="1">The sequence shown here is derived from an EMBL/GenBank/DDBJ whole genome shotgun (WGS) entry which is preliminary data.</text>
</comment>
<accession>A0A7X0KZZ8</accession>
<gene>
    <name evidence="1" type="ORF">BKA00_003922</name>
</gene>
<sequence>MRARPISPSLVVEELADRIAASGSGSWSRVAIDGAPPAAPSDLADALVSPLRALGRDVVRVSARDFLRPASLRYEHGRDDPDLFYDEWLDVGGLVREVLGPLEPSGTGRVLPSLWDAALDRATRADYVGVQPGGVLLLDGSLLLGRGLPFELTVHLSLSRGALARRTAGDEAWTLPAYARYDSEVEPVRTADVALKMDDPGHPALITDPLNPRTFLNMPRRRARRHDGCDTSAP</sequence>
<evidence type="ECO:0000313" key="1">
    <source>
        <dbReference type="EMBL" id="MBB6397008.1"/>
    </source>
</evidence>
<dbReference type="EMBL" id="JACHMQ010000001">
    <property type="protein sequence ID" value="MBB6397008.1"/>
    <property type="molecule type" value="Genomic_DNA"/>
</dbReference>
<dbReference type="RefSeq" id="WP_221493216.1">
    <property type="nucleotide sequence ID" value="NZ_JACHMQ010000001.1"/>
</dbReference>
<proteinExistence type="predicted"/>
<dbReference type="AlphaFoldDB" id="A0A7X0KZZ8"/>
<dbReference type="Proteomes" id="UP000546324">
    <property type="component" value="Unassembled WGS sequence"/>
</dbReference>
<evidence type="ECO:0000313" key="2">
    <source>
        <dbReference type="Proteomes" id="UP000546324"/>
    </source>
</evidence>
<keyword evidence="2" id="KW-1185">Reference proteome</keyword>